<dbReference type="InterPro" id="IPR017476">
    <property type="entry name" value="UDP-Glc/GDP-Man"/>
</dbReference>
<dbReference type="NCBIfam" id="TIGR03026">
    <property type="entry name" value="NDP-sugDHase"/>
    <property type="match status" value="1"/>
</dbReference>
<dbReference type="PANTHER" id="PTHR43491">
    <property type="entry name" value="UDP-N-ACETYL-D-MANNOSAMINE DEHYDROGENASE"/>
    <property type="match status" value="1"/>
</dbReference>
<gene>
    <name evidence="7" type="ORF">V3I05_02150</name>
</gene>
<keyword evidence="8" id="KW-1185">Reference proteome</keyword>
<keyword evidence="5" id="KW-1133">Transmembrane helix</keyword>
<dbReference type="SUPFAM" id="SSF52413">
    <property type="entry name" value="UDP-glucose/GDP-mannose dehydrogenase C-terminal domain"/>
    <property type="match status" value="1"/>
</dbReference>
<dbReference type="PANTHER" id="PTHR43491:SF2">
    <property type="entry name" value="UDP-N-ACETYL-D-MANNOSAMINE DEHYDROGENASE"/>
    <property type="match status" value="1"/>
</dbReference>
<protein>
    <submittedName>
        <fullName evidence="7">Nucleotide sugar dehydrogenase</fullName>
    </submittedName>
</protein>
<keyword evidence="5" id="KW-0472">Membrane</keyword>
<accession>A0ABZ3F5T6</accession>
<dbReference type="EMBL" id="CP145316">
    <property type="protein sequence ID" value="XAM18503.1"/>
    <property type="molecule type" value="Genomic_DNA"/>
</dbReference>
<keyword evidence="5" id="KW-0812">Transmembrane</keyword>
<sequence>MLAPLPQLDTIRIAVIGLGYVGLPLLIAFSKRYNAIGFDINPTRIESLQKGIDETKQVSKEEILRSHCTFSSTLCDIVEANVYIICVPTPIDEYKVPDLSALLGASEMVGKVLQRGNIVIYESTTYPTCTENECRAMLELTSSLHLNSDFYLGYSPERINPSDSIHTLSNIHKITSGSNDEAAAFVDTLYASIITAGTHRVSSIKTAEMTKIIENAQRDLNIAFVNEMCIICDYLDIDALEVLEAAKTKWNFLPFTPGLVGGHCISIDPYYLTHKMNAIGYVPQVISSGRLINDTMPHFIAQKIIKLMIKQHIAILGAKILILGVTFKQNCPDIRNSKVPLVKKELEEFGVEVSVYDPIANAPDVQEQYHISLLPSLPSRQFDVIFLAIAHNEFLSLSFKNLAKQNAIYYTLTPHKLDL</sequence>
<dbReference type="InterPro" id="IPR036220">
    <property type="entry name" value="UDP-Glc/GDP-Man_DH_C_sf"/>
</dbReference>
<dbReference type="Proteomes" id="UP001434737">
    <property type="component" value="Chromosome"/>
</dbReference>
<dbReference type="InterPro" id="IPR036291">
    <property type="entry name" value="NAD(P)-bd_dom_sf"/>
</dbReference>
<keyword evidence="2" id="KW-0560">Oxidoreductase</keyword>
<dbReference type="InterPro" id="IPR014027">
    <property type="entry name" value="UDP-Glc/GDP-Man_DH_C"/>
</dbReference>
<dbReference type="Gene3D" id="3.40.50.720">
    <property type="entry name" value="NAD(P)-binding Rossmann-like Domain"/>
    <property type="match status" value="2"/>
</dbReference>
<evidence type="ECO:0000256" key="3">
    <source>
        <dbReference type="ARBA" id="ARBA00023027"/>
    </source>
</evidence>
<evidence type="ECO:0000259" key="6">
    <source>
        <dbReference type="SMART" id="SM00984"/>
    </source>
</evidence>
<comment type="similarity">
    <text evidence="1 4">Belongs to the UDP-glucose/GDP-mannose dehydrogenase family.</text>
</comment>
<dbReference type="InterPro" id="IPR001732">
    <property type="entry name" value="UDP-Glc/GDP-Man_DH_N"/>
</dbReference>
<dbReference type="PIRSF" id="PIRSF500136">
    <property type="entry name" value="UDP_ManNAc_DH"/>
    <property type="match status" value="1"/>
</dbReference>
<evidence type="ECO:0000256" key="5">
    <source>
        <dbReference type="SAM" id="Phobius"/>
    </source>
</evidence>
<evidence type="ECO:0000313" key="8">
    <source>
        <dbReference type="Proteomes" id="UP001434737"/>
    </source>
</evidence>
<dbReference type="InterPro" id="IPR028359">
    <property type="entry name" value="UDP_ManNAc/GlcNAc_DH"/>
</dbReference>
<dbReference type="PIRSF" id="PIRSF000124">
    <property type="entry name" value="UDPglc_GDPman_dh"/>
    <property type="match status" value="1"/>
</dbReference>
<evidence type="ECO:0000256" key="2">
    <source>
        <dbReference type="ARBA" id="ARBA00023002"/>
    </source>
</evidence>
<dbReference type="Pfam" id="PF00984">
    <property type="entry name" value="UDPG_MGDP_dh"/>
    <property type="match status" value="1"/>
</dbReference>
<feature type="domain" description="UDP-glucose/GDP-mannose dehydrogenase C-terminal" evidence="6">
    <location>
        <begin position="321"/>
        <end position="415"/>
    </location>
</feature>
<reference evidence="7 8" key="1">
    <citation type="submission" date="2024-02" db="EMBL/GenBank/DDBJ databases">
        <title>Genome and pathogenicity analysis of Helicobacter mastomyrinus isolated from mice.</title>
        <authorList>
            <person name="Zhu L."/>
        </authorList>
    </citation>
    <scope>NUCLEOTIDE SEQUENCE [LARGE SCALE GENOMIC DNA]</scope>
    <source>
        <strain evidence="7 8">Hm-17</strain>
    </source>
</reference>
<evidence type="ECO:0000313" key="7">
    <source>
        <dbReference type="EMBL" id="XAM18503.1"/>
    </source>
</evidence>
<evidence type="ECO:0000256" key="4">
    <source>
        <dbReference type="PIRNR" id="PIRNR000124"/>
    </source>
</evidence>
<dbReference type="Pfam" id="PF03720">
    <property type="entry name" value="UDPG_MGDP_dh_C"/>
    <property type="match status" value="1"/>
</dbReference>
<evidence type="ECO:0000256" key="1">
    <source>
        <dbReference type="ARBA" id="ARBA00006601"/>
    </source>
</evidence>
<dbReference type="SUPFAM" id="SSF48179">
    <property type="entry name" value="6-phosphogluconate dehydrogenase C-terminal domain-like"/>
    <property type="match status" value="1"/>
</dbReference>
<organism evidence="7 8">
    <name type="scientific">Helicobacter mastomyrinus</name>
    <dbReference type="NCBI Taxonomy" id="287948"/>
    <lineage>
        <taxon>Bacteria</taxon>
        <taxon>Pseudomonadati</taxon>
        <taxon>Campylobacterota</taxon>
        <taxon>Epsilonproteobacteria</taxon>
        <taxon>Campylobacterales</taxon>
        <taxon>Helicobacteraceae</taxon>
        <taxon>Helicobacter</taxon>
    </lineage>
</organism>
<dbReference type="InterPro" id="IPR014026">
    <property type="entry name" value="UDP-Glc/GDP-Man_DH_dimer"/>
</dbReference>
<keyword evidence="3" id="KW-0520">NAD</keyword>
<dbReference type="Pfam" id="PF03721">
    <property type="entry name" value="UDPG_MGDP_dh_N"/>
    <property type="match status" value="1"/>
</dbReference>
<dbReference type="RefSeq" id="WP_300446797.1">
    <property type="nucleotide sequence ID" value="NZ_CP145316.1"/>
</dbReference>
<feature type="transmembrane region" description="Helical" evidence="5">
    <location>
        <begin position="12"/>
        <end position="29"/>
    </location>
</feature>
<dbReference type="SMART" id="SM00984">
    <property type="entry name" value="UDPG_MGDP_dh_C"/>
    <property type="match status" value="1"/>
</dbReference>
<dbReference type="InterPro" id="IPR008927">
    <property type="entry name" value="6-PGluconate_DH-like_C_sf"/>
</dbReference>
<proteinExistence type="inferred from homology"/>
<name>A0ABZ3F5T6_9HELI</name>
<dbReference type="SUPFAM" id="SSF51735">
    <property type="entry name" value="NAD(P)-binding Rossmann-fold domains"/>
    <property type="match status" value="1"/>
</dbReference>